<evidence type="ECO:0000313" key="2">
    <source>
        <dbReference type="EMBL" id="MBB6201224.1"/>
    </source>
</evidence>
<evidence type="ECO:0008006" key="4">
    <source>
        <dbReference type="Google" id="ProtNLM"/>
    </source>
</evidence>
<dbReference type="EMBL" id="JACIIK010000003">
    <property type="protein sequence ID" value="MBB6201224.1"/>
    <property type="molecule type" value="Genomic_DNA"/>
</dbReference>
<proteinExistence type="predicted"/>
<reference evidence="2 3" key="1">
    <citation type="submission" date="2020-08" db="EMBL/GenBank/DDBJ databases">
        <title>Genomic Encyclopedia of Type Strains, Phase IV (KMG-V): Genome sequencing to study the core and pangenomes of soil and plant-associated prokaryotes.</title>
        <authorList>
            <person name="Whitman W."/>
        </authorList>
    </citation>
    <scope>NUCLEOTIDE SEQUENCE [LARGE SCALE GENOMIC DNA]</scope>
    <source>
        <strain evidence="2 3">SEMIA 4013</strain>
    </source>
</reference>
<organism evidence="2 3">
    <name type="scientific">Paraburkholderia fungorum</name>
    <dbReference type="NCBI Taxonomy" id="134537"/>
    <lineage>
        <taxon>Bacteria</taxon>
        <taxon>Pseudomonadati</taxon>
        <taxon>Pseudomonadota</taxon>
        <taxon>Betaproteobacteria</taxon>
        <taxon>Burkholderiales</taxon>
        <taxon>Burkholderiaceae</taxon>
        <taxon>Paraburkholderia</taxon>
    </lineage>
</organism>
<dbReference type="RefSeq" id="WP_183804444.1">
    <property type="nucleotide sequence ID" value="NZ_JACIII010000030.1"/>
</dbReference>
<dbReference type="Proteomes" id="UP000518681">
    <property type="component" value="Unassembled WGS sequence"/>
</dbReference>
<gene>
    <name evidence="2" type="ORF">GGD69_002073</name>
</gene>
<comment type="caution">
    <text evidence="2">The sequence shown here is derived from an EMBL/GenBank/DDBJ whole genome shotgun (WGS) entry which is preliminary data.</text>
</comment>
<evidence type="ECO:0000313" key="3">
    <source>
        <dbReference type="Proteomes" id="UP000518681"/>
    </source>
</evidence>
<evidence type="ECO:0000256" key="1">
    <source>
        <dbReference type="SAM" id="MobiDB-lite"/>
    </source>
</evidence>
<sequence>MREALQPYRGPDIVNYLCIVATELLGENTLRRLPALCAGFKSIQSTLEPRLAQAVTNLRVAGCAPGTLRELHLMVDRYKVHHRNLESTRQEELSLDRRGISRRFLIDESLSIEKTWTQIVPADIEVALDALFSPLPLRVAAQLPVHDWQLPAHINDGAGGFEGVVEPLGFLPPVPPLFPQLLSGKPPGLIRWDELIAVADQYDERDVQNGRQSPGTRSWFRRLHDENGSATARLLRPTEHGLVPAEGMDLRSVKHLIGLPGAGKTTLLYLLAGLMSQRGHRVCYLLPSIEVATAFVEKLSTYGVNCGLLFGQGDTARTKHILNFSAALAPDNQGFAVSRVTAPFFATNCALAGFTADEDDPFPHSAPPCQQLRQRSGQGKKPTLHQCSLSSVCGRQAGERELTSTNIWVGHALSTDRMLSPLFSDTKVRYFEYIARSFDLVVVDECDGTQNALDARGTPLTKLAGDSDSVWDALIQDLHGPAARGRNAFVAGTAVPTLLEMTGRFGRATERLTATVMHFDKKFRSDNANQLLTALSIIADMFPLESNEDEESEAHRNSKAAFERVWDSAAKVIAFRHVRRTEEDPAEEDESDIERELAHAAEGFKASITEVTDFHARVVQALEVWDRDGSEAAMQAVASALKCAPGLKSPHGDDVFLSYTALLTTVSLLVLQHFGLAPHLRLMNSEGLVSDRVFQSRPSRDLLAMVPESLAGRLSGVRYTVSDEGNVDIAQVGFAGTPRMLFERSASQSSSSDLGCAVLLTSATSMLEPSPSFHVMAGPHYVLQRPNAGNGWQASRYRFLPMQDPGDPTRKLRFSGARLNERDRILTAMVDQLLRGGPLSEVESALKSNNVIEGIGRKAGFVVNSYEQAALMYGHIHANYPHWRGRVRYLARAERGSSIAPDAVTASDVEALGRDKKWDLLVFPMNAIGRGVNIVYQFGPRIDRAMLGSLYFLTRPHPRADSLQLIQGMVGRTSEEFDRQQFESTSAALDALARQRRVTADIIDYLLRLPLAVQRLGQYAEPFVADQMIMILQTIGRAMRGDCPAYVYFVDAAWAPRSAAGDSDNANSSMLVMMQSILRRCLSHHDPGVRECYENLYRPFFEPLTHIENLQATE</sequence>
<name>A0AAW3US22_9BURK</name>
<dbReference type="InterPro" id="IPR027417">
    <property type="entry name" value="P-loop_NTPase"/>
</dbReference>
<feature type="region of interest" description="Disordered" evidence="1">
    <location>
        <begin position="363"/>
        <end position="383"/>
    </location>
</feature>
<protein>
    <recommendedName>
        <fullName evidence="4">AAA+ ATPase domain-containing protein</fullName>
    </recommendedName>
</protein>
<dbReference type="SUPFAM" id="SSF52540">
    <property type="entry name" value="P-loop containing nucleoside triphosphate hydrolases"/>
    <property type="match status" value="1"/>
</dbReference>
<dbReference type="AlphaFoldDB" id="A0AAW3US22"/>
<accession>A0AAW3US22</accession>